<keyword evidence="5" id="KW-1185">Reference proteome</keyword>
<dbReference type="OrthoDB" id="1919336at2759"/>
<accession>A0A8H4W788</accession>
<dbReference type="Pfam" id="PF00172">
    <property type="entry name" value="Zn_clus"/>
    <property type="match status" value="1"/>
</dbReference>
<dbReference type="Pfam" id="PF11951">
    <property type="entry name" value="Fungal_trans_2"/>
    <property type="match status" value="1"/>
</dbReference>
<organism evidence="4 5">
    <name type="scientific">Cudoniella acicularis</name>
    <dbReference type="NCBI Taxonomy" id="354080"/>
    <lineage>
        <taxon>Eukaryota</taxon>
        <taxon>Fungi</taxon>
        <taxon>Dikarya</taxon>
        <taxon>Ascomycota</taxon>
        <taxon>Pezizomycotina</taxon>
        <taxon>Leotiomycetes</taxon>
        <taxon>Helotiales</taxon>
        <taxon>Tricladiaceae</taxon>
        <taxon>Cudoniella</taxon>
    </lineage>
</organism>
<comment type="caution">
    <text evidence="4">The sequence shown here is derived from an EMBL/GenBank/DDBJ whole genome shotgun (WGS) entry which is preliminary data.</text>
</comment>
<dbReference type="Gene3D" id="4.10.240.10">
    <property type="entry name" value="Zn(2)-C6 fungal-type DNA-binding domain"/>
    <property type="match status" value="1"/>
</dbReference>
<dbReference type="GO" id="GO:0008270">
    <property type="term" value="F:zinc ion binding"/>
    <property type="evidence" value="ECO:0007669"/>
    <property type="project" value="InterPro"/>
</dbReference>
<proteinExistence type="predicted"/>
<sequence length="490" mass="55770">MCRKRRKKCDEVKPVCSDCSKHSFKCVWPAPPIATNQTLREDGGGRKALAVVQARQIEYKDSASPSPFSDDSTKIGTARSAVYGLPGIRTSIEHYLSLCFKDKFMPTLLRGHAHPGFSHYDPLFGMGAETSTLMEIFLATTAMHTSYTDPKFKTVAVKYYNSVVSSVRKAIQSADVDGNEDWLLLTTNFLCIFEVFKERHITRRTGVVTHLEGFARMLSIRIANDKRRTEKQERPFNRTASESLVYHLCTQSLYDSEVDRIADLFDWNDLSAYLNYEVFAGATMYQNSPLLACNWEIYRCCIEVTRLSHHTPLDPIDNSRGQSLELDLYQFHDDLRNDMQVNRNDPCALDCIVQAQIYVIAAQILIFKTLRPETSTCHPRIRQLVRQGVAIADGLKIDMSCSMYFCWPLAIISCSVETEDDVVILRRVLRQILENSNCGEVFRLRQATESFWKVCKVGKSEDARGTDGEKDILDILLCSEGIFNHPYLKL</sequence>
<dbReference type="GO" id="GO:0005634">
    <property type="term" value="C:nucleus"/>
    <property type="evidence" value="ECO:0007669"/>
    <property type="project" value="UniProtKB-SubCell"/>
</dbReference>
<dbReference type="InterPro" id="IPR001138">
    <property type="entry name" value="Zn2Cys6_DnaBD"/>
</dbReference>
<dbReference type="AlphaFoldDB" id="A0A8H4W788"/>
<name>A0A8H4W788_9HELO</name>
<evidence type="ECO:0000256" key="1">
    <source>
        <dbReference type="ARBA" id="ARBA00004123"/>
    </source>
</evidence>
<dbReference type="PANTHER" id="PTHR37534">
    <property type="entry name" value="TRANSCRIPTIONAL ACTIVATOR PROTEIN UGA3"/>
    <property type="match status" value="1"/>
</dbReference>
<evidence type="ECO:0000313" key="5">
    <source>
        <dbReference type="Proteomes" id="UP000566819"/>
    </source>
</evidence>
<evidence type="ECO:0000256" key="2">
    <source>
        <dbReference type="ARBA" id="ARBA00023242"/>
    </source>
</evidence>
<dbReference type="SUPFAM" id="SSF57701">
    <property type="entry name" value="Zn2/Cys6 DNA-binding domain"/>
    <property type="match status" value="1"/>
</dbReference>
<dbReference type="PANTHER" id="PTHR37534:SF46">
    <property type="entry name" value="ZN(II)2CYS6 TRANSCRIPTION FACTOR (EUROFUNG)"/>
    <property type="match status" value="1"/>
</dbReference>
<dbReference type="CDD" id="cd00067">
    <property type="entry name" value="GAL4"/>
    <property type="match status" value="1"/>
</dbReference>
<reference evidence="4 5" key="1">
    <citation type="submission" date="2020-03" db="EMBL/GenBank/DDBJ databases">
        <title>Draft Genome Sequence of Cudoniella acicularis.</title>
        <authorList>
            <person name="Buettner E."/>
            <person name="Kellner H."/>
        </authorList>
    </citation>
    <scope>NUCLEOTIDE SEQUENCE [LARGE SCALE GENOMIC DNA]</scope>
    <source>
        <strain evidence="4 5">DSM 108380</strain>
    </source>
</reference>
<keyword evidence="2" id="KW-0539">Nucleus</keyword>
<comment type="subcellular location">
    <subcellularLocation>
        <location evidence="1">Nucleus</location>
    </subcellularLocation>
</comment>
<dbReference type="GO" id="GO:0000981">
    <property type="term" value="F:DNA-binding transcription factor activity, RNA polymerase II-specific"/>
    <property type="evidence" value="ECO:0007669"/>
    <property type="project" value="InterPro"/>
</dbReference>
<dbReference type="EMBL" id="JAAMPI010000256">
    <property type="protein sequence ID" value="KAF4633479.1"/>
    <property type="molecule type" value="Genomic_DNA"/>
</dbReference>
<evidence type="ECO:0000313" key="4">
    <source>
        <dbReference type="EMBL" id="KAF4633479.1"/>
    </source>
</evidence>
<evidence type="ECO:0000259" key="3">
    <source>
        <dbReference type="PROSITE" id="PS50048"/>
    </source>
</evidence>
<protein>
    <recommendedName>
        <fullName evidence="3">Zn(2)-C6 fungal-type domain-containing protein</fullName>
    </recommendedName>
</protein>
<feature type="domain" description="Zn(2)-C6 fungal-type" evidence="3">
    <location>
        <begin position="1"/>
        <end position="28"/>
    </location>
</feature>
<dbReference type="InterPro" id="IPR036864">
    <property type="entry name" value="Zn2-C6_fun-type_DNA-bd_sf"/>
</dbReference>
<dbReference type="InterPro" id="IPR021858">
    <property type="entry name" value="Fun_TF"/>
</dbReference>
<dbReference type="Proteomes" id="UP000566819">
    <property type="component" value="Unassembled WGS sequence"/>
</dbReference>
<dbReference type="PROSITE" id="PS50048">
    <property type="entry name" value="ZN2_CY6_FUNGAL_2"/>
    <property type="match status" value="1"/>
</dbReference>
<gene>
    <name evidence="4" type="ORF">G7Y89_g4648</name>
</gene>